<keyword evidence="4" id="KW-1185">Reference proteome</keyword>
<evidence type="ECO:0000256" key="1">
    <source>
        <dbReference type="ARBA" id="ARBA00023125"/>
    </source>
</evidence>
<evidence type="ECO:0000313" key="4">
    <source>
        <dbReference type="Proteomes" id="UP001143474"/>
    </source>
</evidence>
<dbReference type="InterPro" id="IPR010998">
    <property type="entry name" value="Integrase_recombinase_N"/>
</dbReference>
<organism evidence="3 4">
    <name type="scientific">Streptosporangium carneum</name>
    <dbReference type="NCBI Taxonomy" id="47481"/>
    <lineage>
        <taxon>Bacteria</taxon>
        <taxon>Bacillati</taxon>
        <taxon>Actinomycetota</taxon>
        <taxon>Actinomycetes</taxon>
        <taxon>Streptosporangiales</taxon>
        <taxon>Streptosporangiaceae</taxon>
        <taxon>Streptosporangium</taxon>
    </lineage>
</organism>
<feature type="compositionally biased region" description="Basic residues" evidence="2">
    <location>
        <begin position="8"/>
        <end position="21"/>
    </location>
</feature>
<gene>
    <name evidence="3" type="ORF">GCM10017600_88950</name>
</gene>
<protein>
    <recommendedName>
        <fullName evidence="5">Core-binding (CB) domain-containing protein</fullName>
    </recommendedName>
</protein>
<accession>A0A9W6IB81</accession>
<name>A0A9W6IB81_9ACTN</name>
<dbReference type="GO" id="GO:0003677">
    <property type="term" value="F:DNA binding"/>
    <property type="evidence" value="ECO:0007669"/>
    <property type="project" value="UniProtKB-KW"/>
</dbReference>
<evidence type="ECO:0000313" key="3">
    <source>
        <dbReference type="EMBL" id="GLK15482.1"/>
    </source>
</evidence>
<proteinExistence type="predicted"/>
<evidence type="ECO:0008006" key="5">
    <source>
        <dbReference type="Google" id="ProtNLM"/>
    </source>
</evidence>
<comment type="caution">
    <text evidence="3">The sequence shown here is derived from an EMBL/GenBank/DDBJ whole genome shotgun (WGS) entry which is preliminary data.</text>
</comment>
<dbReference type="Proteomes" id="UP001143474">
    <property type="component" value="Unassembled WGS sequence"/>
</dbReference>
<dbReference type="Gene3D" id="1.10.150.130">
    <property type="match status" value="1"/>
</dbReference>
<evidence type="ECO:0000256" key="2">
    <source>
        <dbReference type="SAM" id="MobiDB-lite"/>
    </source>
</evidence>
<sequence>MRRDTRLPRRPPHPRIGPRARPRSESARRDRPSRPALRRVRRALRVLRGRRPGRPPAGDVDRALSAAARARVADGFATATGRAYARDWTAFTAWCATRGRPPLPATAETLAEYVTYLAAAPTRKGTLPAPSTVERALACIQSRESFASFARHSRAGVREGPRSSPRSALR</sequence>
<keyword evidence="1" id="KW-0238">DNA-binding</keyword>
<dbReference type="SUPFAM" id="SSF47823">
    <property type="entry name" value="lambda integrase-like, N-terminal domain"/>
    <property type="match status" value="1"/>
</dbReference>
<feature type="compositionally biased region" description="Basic and acidic residues" evidence="2">
    <location>
        <begin position="22"/>
        <end position="33"/>
    </location>
</feature>
<reference evidence="3" key="1">
    <citation type="journal article" date="2014" name="Int. J. Syst. Evol. Microbiol.">
        <title>Complete genome sequence of Corynebacterium casei LMG S-19264T (=DSM 44701T), isolated from a smear-ripened cheese.</title>
        <authorList>
            <consortium name="US DOE Joint Genome Institute (JGI-PGF)"/>
            <person name="Walter F."/>
            <person name="Albersmeier A."/>
            <person name="Kalinowski J."/>
            <person name="Ruckert C."/>
        </authorList>
    </citation>
    <scope>NUCLEOTIDE SEQUENCE</scope>
    <source>
        <strain evidence="3">VKM Ac-2007</strain>
    </source>
</reference>
<feature type="region of interest" description="Disordered" evidence="2">
    <location>
        <begin position="1"/>
        <end position="37"/>
    </location>
</feature>
<dbReference type="EMBL" id="BSEV01000056">
    <property type="protein sequence ID" value="GLK15482.1"/>
    <property type="molecule type" value="Genomic_DNA"/>
</dbReference>
<feature type="region of interest" description="Disordered" evidence="2">
    <location>
        <begin position="150"/>
        <end position="170"/>
    </location>
</feature>
<dbReference type="AlphaFoldDB" id="A0A9W6IB81"/>
<reference evidence="3" key="2">
    <citation type="submission" date="2023-01" db="EMBL/GenBank/DDBJ databases">
        <authorList>
            <person name="Sun Q."/>
            <person name="Evtushenko L."/>
        </authorList>
    </citation>
    <scope>NUCLEOTIDE SEQUENCE</scope>
    <source>
        <strain evidence="3">VKM Ac-2007</strain>
    </source>
</reference>